<dbReference type="STRING" id="46506.AA415_00112"/>
<dbReference type="AlphaFoldDB" id="A0A108TCQ6"/>
<name>A0A108TCQ6_BACSE</name>
<accession>A0A108TCQ6</accession>
<reference evidence="1 2" key="1">
    <citation type="journal article" date="2016" name="BMC Genomics">
        <title>Type VI secretion systems of human gut Bacteroidales segregate into three genetic architectures, two of which are contained on mobile genetic elements.</title>
        <authorList>
            <person name="Coyne M.J."/>
            <person name="Roelofs K.G."/>
            <person name="Comstock L.E."/>
        </authorList>
    </citation>
    <scope>NUCLEOTIDE SEQUENCE [LARGE SCALE GENOMIC DNA]</scope>
    <source>
        <strain evidence="1 2">CL09T03C01</strain>
    </source>
</reference>
<organism evidence="1 2">
    <name type="scientific">Bacteroides stercoris</name>
    <dbReference type="NCBI Taxonomy" id="46506"/>
    <lineage>
        <taxon>Bacteria</taxon>
        <taxon>Pseudomonadati</taxon>
        <taxon>Bacteroidota</taxon>
        <taxon>Bacteroidia</taxon>
        <taxon>Bacteroidales</taxon>
        <taxon>Bacteroidaceae</taxon>
        <taxon>Bacteroides</taxon>
    </lineage>
</organism>
<comment type="caution">
    <text evidence="1">The sequence shown here is derived from an EMBL/GenBank/DDBJ whole genome shotgun (WGS) entry which is preliminary data.</text>
</comment>
<gene>
    <name evidence="1" type="ORF">AA415_00112</name>
</gene>
<protein>
    <submittedName>
        <fullName evidence="1">Uncharacterized protein</fullName>
    </submittedName>
</protein>
<dbReference type="Proteomes" id="UP000056419">
    <property type="component" value="Unassembled WGS sequence"/>
</dbReference>
<evidence type="ECO:0000313" key="1">
    <source>
        <dbReference type="EMBL" id="KWR57578.1"/>
    </source>
</evidence>
<dbReference type="EMBL" id="LRGC01000001">
    <property type="protein sequence ID" value="KWR57578.1"/>
    <property type="molecule type" value="Genomic_DNA"/>
</dbReference>
<sequence>MTLFVDKQKITGKEMEQLFSAGISLLLSKTYPAAYSCFNRISDEDFSVLYNKALCCFMVKWYDECYRLLCESEQLMSGRNITREAELPEAFLRYDHAEGHPFHPMPQGIPVCLAYRQLLLLKAETAFRLHLYSEVKSISACLGGKYKHIEKLINNITDNDNL</sequence>
<evidence type="ECO:0000313" key="2">
    <source>
        <dbReference type="Proteomes" id="UP000056419"/>
    </source>
</evidence>
<keyword evidence="2" id="KW-1185">Reference proteome</keyword>
<proteinExistence type="predicted"/>
<dbReference type="PATRIC" id="fig|46506.5.peg.122"/>